<reference evidence="1" key="1">
    <citation type="submission" date="2023-08" db="EMBL/GenBank/DDBJ databases">
        <title>Reference Genome Resource for the Citrus Pathogen Phytophthora citrophthora.</title>
        <authorList>
            <person name="Moller H."/>
            <person name="Coetzee B."/>
            <person name="Rose L.J."/>
            <person name="Van Niekerk J.M."/>
        </authorList>
    </citation>
    <scope>NUCLEOTIDE SEQUENCE</scope>
    <source>
        <strain evidence="1">STE-U-9442</strain>
    </source>
</reference>
<dbReference type="Proteomes" id="UP001259832">
    <property type="component" value="Unassembled WGS sequence"/>
</dbReference>
<evidence type="ECO:0000313" key="2">
    <source>
        <dbReference type="Proteomes" id="UP001259832"/>
    </source>
</evidence>
<sequence>MKRKQAELNAAVSSECFRLLRLTQEVQSDAKVLKAVVDEVDVLRLYRVLGMTVSNEDDQVAKYNFEFGQFQPSDYDADFSRFVRDKLKATNEDDEHQLQVACLFGKQLDVKEELVRMGYWRKCEEGLFFHNQGVFFIIGEGSPTQLVVFAWLDASLFEPEVIRSTQRMYSDSSPR</sequence>
<proteinExistence type="predicted"/>
<organism evidence="1 2">
    <name type="scientific">Phytophthora citrophthora</name>
    <dbReference type="NCBI Taxonomy" id="4793"/>
    <lineage>
        <taxon>Eukaryota</taxon>
        <taxon>Sar</taxon>
        <taxon>Stramenopiles</taxon>
        <taxon>Oomycota</taxon>
        <taxon>Peronosporomycetes</taxon>
        <taxon>Peronosporales</taxon>
        <taxon>Peronosporaceae</taxon>
        <taxon>Phytophthora</taxon>
    </lineage>
</organism>
<gene>
    <name evidence="1" type="ORF">P3T76_009635</name>
</gene>
<comment type="caution">
    <text evidence="1">The sequence shown here is derived from an EMBL/GenBank/DDBJ whole genome shotgun (WGS) entry which is preliminary data.</text>
</comment>
<dbReference type="EMBL" id="JASMQC010000019">
    <property type="protein sequence ID" value="KAK1937898.1"/>
    <property type="molecule type" value="Genomic_DNA"/>
</dbReference>
<dbReference type="AlphaFoldDB" id="A0AAD9LIG3"/>
<keyword evidence="2" id="KW-1185">Reference proteome</keyword>
<protein>
    <submittedName>
        <fullName evidence="1">Uncharacterized protein</fullName>
    </submittedName>
</protein>
<name>A0AAD9LIG3_9STRA</name>
<accession>A0AAD9LIG3</accession>
<evidence type="ECO:0000313" key="1">
    <source>
        <dbReference type="EMBL" id="KAK1937898.1"/>
    </source>
</evidence>